<keyword evidence="1" id="KW-1133">Transmembrane helix</keyword>
<sequence length="69" mass="7858">MRIGWSKCISALAMGEFPTKFVKSPTSEKEKRKKKKTRLLFLVSHSVCEMSIGSVSYFPCGLALIKRKY</sequence>
<accession>A0A310SP74</accession>
<dbReference type="Proteomes" id="UP000250275">
    <property type="component" value="Unassembled WGS sequence"/>
</dbReference>
<organism evidence="2 3">
    <name type="scientific">Eufriesea mexicana</name>
    <dbReference type="NCBI Taxonomy" id="516756"/>
    <lineage>
        <taxon>Eukaryota</taxon>
        <taxon>Metazoa</taxon>
        <taxon>Ecdysozoa</taxon>
        <taxon>Arthropoda</taxon>
        <taxon>Hexapoda</taxon>
        <taxon>Insecta</taxon>
        <taxon>Pterygota</taxon>
        <taxon>Neoptera</taxon>
        <taxon>Endopterygota</taxon>
        <taxon>Hymenoptera</taxon>
        <taxon>Apocrita</taxon>
        <taxon>Aculeata</taxon>
        <taxon>Apoidea</taxon>
        <taxon>Anthophila</taxon>
        <taxon>Apidae</taxon>
        <taxon>Eufriesea</taxon>
    </lineage>
</organism>
<keyword evidence="3" id="KW-1185">Reference proteome</keyword>
<keyword evidence="1" id="KW-0472">Membrane</keyword>
<feature type="transmembrane region" description="Helical" evidence="1">
    <location>
        <begin position="39"/>
        <end position="65"/>
    </location>
</feature>
<gene>
    <name evidence="2" type="ORF">WN48_07829</name>
</gene>
<dbReference type="AlphaFoldDB" id="A0A310SP74"/>
<evidence type="ECO:0000313" key="3">
    <source>
        <dbReference type="Proteomes" id="UP000250275"/>
    </source>
</evidence>
<dbReference type="EMBL" id="KQ760539">
    <property type="protein sequence ID" value="OAD59984.1"/>
    <property type="molecule type" value="Genomic_DNA"/>
</dbReference>
<proteinExistence type="predicted"/>
<evidence type="ECO:0000256" key="1">
    <source>
        <dbReference type="SAM" id="Phobius"/>
    </source>
</evidence>
<keyword evidence="1" id="KW-0812">Transmembrane</keyword>
<reference evidence="2 3" key="1">
    <citation type="submission" date="2015-07" db="EMBL/GenBank/DDBJ databases">
        <title>The genome of Eufriesea mexicana.</title>
        <authorList>
            <person name="Pan H."/>
            <person name="Kapheim K."/>
        </authorList>
    </citation>
    <scope>NUCLEOTIDE SEQUENCE [LARGE SCALE GENOMIC DNA]</scope>
    <source>
        <strain evidence="2">0111107269</strain>
        <tissue evidence="2">Whole body</tissue>
    </source>
</reference>
<protein>
    <submittedName>
        <fullName evidence="2">Uncharacterized protein</fullName>
    </submittedName>
</protein>
<evidence type="ECO:0000313" key="2">
    <source>
        <dbReference type="EMBL" id="OAD59984.1"/>
    </source>
</evidence>
<name>A0A310SP74_9HYME</name>